<dbReference type="RefSeq" id="WP_276826843.1">
    <property type="nucleotide sequence ID" value="NZ_DYVX01000035.1"/>
</dbReference>
<name>A0A921HUZ6_9BACT</name>
<organism evidence="2 3">
    <name type="scientific">Mediterranea massiliensis</name>
    <dbReference type="NCBI Taxonomy" id="1841865"/>
    <lineage>
        <taxon>Bacteria</taxon>
        <taxon>Pseudomonadati</taxon>
        <taxon>Bacteroidota</taxon>
        <taxon>Bacteroidia</taxon>
        <taxon>Bacteroidales</taxon>
        <taxon>Bacteroidaceae</taxon>
        <taxon>Mediterranea</taxon>
    </lineage>
</organism>
<dbReference type="AlphaFoldDB" id="A0A921HUZ6"/>
<gene>
    <name evidence="2" type="ORF">K8W02_04075</name>
</gene>
<reference evidence="2" key="1">
    <citation type="journal article" date="2021" name="PeerJ">
        <title>Extensive microbial diversity within the chicken gut microbiome revealed by metagenomics and culture.</title>
        <authorList>
            <person name="Gilroy R."/>
            <person name="Ravi A."/>
            <person name="Getino M."/>
            <person name="Pursley I."/>
            <person name="Horton D.L."/>
            <person name="Alikhan N.F."/>
            <person name="Baker D."/>
            <person name="Gharbi K."/>
            <person name="Hall N."/>
            <person name="Watson M."/>
            <person name="Adriaenssens E.M."/>
            <person name="Foster-Nyarko E."/>
            <person name="Jarju S."/>
            <person name="Secka A."/>
            <person name="Antonio M."/>
            <person name="Oren A."/>
            <person name="Chaudhuri R.R."/>
            <person name="La Ragione R."/>
            <person name="Hildebrand F."/>
            <person name="Pallen M.J."/>
        </authorList>
    </citation>
    <scope>NUCLEOTIDE SEQUENCE</scope>
    <source>
        <strain evidence="2">CHK55-1828</strain>
    </source>
</reference>
<evidence type="ECO:0000256" key="1">
    <source>
        <dbReference type="SAM" id="SignalP"/>
    </source>
</evidence>
<sequence>MKKFQCTSLLISVLLLLGLLSCENKKVYSPVTAFTYCDDAYMSNHVEDKLSFARCFMDFVQYPNDWTKLGLKGKVKTIHSDEKGLVTGLEFDEFGHVTMQGRVLGRRYGDALEFEYQDGRLQKAINRRARSLQTFLYNEANQLTISKSEQYEKQYTYYENGMLKNVSVAKTYDRDGILNMDCDETGRVLALRMWATHPIVSTLVETDFTYEYNSDGLCNVKYGKAFIEERGIHIGKDYFYITDSLFTTSRYTYNDRHDIVKWEEEYSTSKKEISGNFTVEFSYEYDEQGNWTSRIATPSSEDVLKLLYQKNSFVMENGKPASKLERNIEYYSEEDIKMAKELAEQKAQNKEEAMSARSLFQLAGAVKNVTITQTSAEGNTMADMDCFRTGTIKAAFDEKGMLEAISYSAGPADYRFTSKDGKYMCDAKETIWQYPAYLRYDVQGNTFHIFACLNSKDGNKGNRETKIFSMTYDDEKERIVSTSDMFAGELMGYAGGNLLNSTYHYKGFSRMPSSISVSMPFGGDEYFFEFQPVYSNVDEQGNWQNAQFMNDGKVMYEQKREITYY</sequence>
<keyword evidence="1" id="KW-0732">Signal</keyword>
<dbReference type="Proteomes" id="UP000717835">
    <property type="component" value="Unassembled WGS sequence"/>
</dbReference>
<evidence type="ECO:0008006" key="4">
    <source>
        <dbReference type="Google" id="ProtNLM"/>
    </source>
</evidence>
<dbReference type="Gene3D" id="2.180.10.10">
    <property type="entry name" value="RHS repeat-associated core"/>
    <property type="match status" value="1"/>
</dbReference>
<evidence type="ECO:0000313" key="2">
    <source>
        <dbReference type="EMBL" id="HJF91549.1"/>
    </source>
</evidence>
<dbReference type="EMBL" id="DYVX01000035">
    <property type="protein sequence ID" value="HJF91549.1"/>
    <property type="molecule type" value="Genomic_DNA"/>
</dbReference>
<protein>
    <recommendedName>
        <fullName evidence="4">MORN repeat variant</fullName>
    </recommendedName>
</protein>
<comment type="caution">
    <text evidence="2">The sequence shown here is derived from an EMBL/GenBank/DDBJ whole genome shotgun (WGS) entry which is preliminary data.</text>
</comment>
<proteinExistence type="predicted"/>
<reference evidence="2" key="2">
    <citation type="submission" date="2021-09" db="EMBL/GenBank/DDBJ databases">
        <authorList>
            <person name="Gilroy R."/>
        </authorList>
    </citation>
    <scope>NUCLEOTIDE SEQUENCE</scope>
    <source>
        <strain evidence="2">CHK55-1828</strain>
    </source>
</reference>
<dbReference type="PROSITE" id="PS51257">
    <property type="entry name" value="PROKAR_LIPOPROTEIN"/>
    <property type="match status" value="1"/>
</dbReference>
<accession>A0A921HUZ6</accession>
<feature type="signal peptide" evidence="1">
    <location>
        <begin position="1"/>
        <end position="21"/>
    </location>
</feature>
<feature type="chain" id="PRO_5038046724" description="MORN repeat variant" evidence="1">
    <location>
        <begin position="22"/>
        <end position="565"/>
    </location>
</feature>
<evidence type="ECO:0000313" key="3">
    <source>
        <dbReference type="Proteomes" id="UP000717835"/>
    </source>
</evidence>